<sequence>MKSMFVKLTGTVAVSLALFFVACKKGNIESQPITKENPASEEEISKMKLYLAQTTGIKESLIIYDAGRQAFIMHGDILISTKDVQGYMKTKPYSTGAPSTEQYRWPYLLNSNIVSNIRIKDNINDPAWKKALRDAIKYWNNYNLLGSSTRITFTIYSDNTTYDLVANDSWYEVSNTIAYAYLPKSNGTTGDSLRINTYYNYFSPELKAMTIAHELGHVIGFTHSDGSGGGSLIPGTIANDNQSLMWPVIPATAPSPVFDNYDLIGARYLYPRTPNASGNSGSISTMAGADIGIDDGSFYWGLSGNVTRGNSTRIYGEMNTYSLVAGKTPADVAEIGIANTNLVYVWYKDGYVGTGGFYQLNTYPTLNTRYPYALPAGKTPANIVGISISKQDGRCYAWYNDGTYSVGNSTDLGYYSASQTYTLPAGKSYSDIRAVGIAETSDWRYFWYKDNTVSVGSNSNAAAFQGISTVTNY</sequence>
<dbReference type="AlphaFoldDB" id="A0A327WDQ5"/>
<dbReference type="Proteomes" id="UP000249819">
    <property type="component" value="Unassembled WGS sequence"/>
</dbReference>
<name>A0A327WDQ5_9BACT</name>
<dbReference type="InterPro" id="IPR006026">
    <property type="entry name" value="Peptidase_Metallo"/>
</dbReference>
<proteinExistence type="predicted"/>
<evidence type="ECO:0000259" key="1">
    <source>
        <dbReference type="SMART" id="SM00235"/>
    </source>
</evidence>
<dbReference type="InterPro" id="IPR024079">
    <property type="entry name" value="MetalloPept_cat_dom_sf"/>
</dbReference>
<dbReference type="PROSITE" id="PS51257">
    <property type="entry name" value="PROKAR_LIPOPROTEIN"/>
    <property type="match status" value="1"/>
</dbReference>
<organism evidence="2 3">
    <name type="scientific">Chitinophaga dinghuensis</name>
    <dbReference type="NCBI Taxonomy" id="1539050"/>
    <lineage>
        <taxon>Bacteria</taxon>
        <taxon>Pseudomonadati</taxon>
        <taxon>Bacteroidota</taxon>
        <taxon>Chitinophagia</taxon>
        <taxon>Chitinophagales</taxon>
        <taxon>Chitinophagaceae</taxon>
        <taxon>Chitinophaga</taxon>
    </lineage>
</organism>
<gene>
    <name evidence="2" type="ORF">CLV59_101241</name>
</gene>
<dbReference type="InterPro" id="IPR024653">
    <property type="entry name" value="Peptidase_M10/M27/M57"/>
</dbReference>
<dbReference type="Pfam" id="PF12388">
    <property type="entry name" value="Peptidase_M57"/>
    <property type="match status" value="1"/>
</dbReference>
<dbReference type="EMBL" id="QLMA01000001">
    <property type="protein sequence ID" value="RAJ87490.1"/>
    <property type="molecule type" value="Genomic_DNA"/>
</dbReference>
<dbReference type="SUPFAM" id="SSF55486">
    <property type="entry name" value="Metalloproteases ('zincins'), catalytic domain"/>
    <property type="match status" value="1"/>
</dbReference>
<dbReference type="GO" id="GO:0008237">
    <property type="term" value="F:metallopeptidase activity"/>
    <property type="evidence" value="ECO:0007669"/>
    <property type="project" value="InterPro"/>
</dbReference>
<evidence type="ECO:0000313" key="2">
    <source>
        <dbReference type="EMBL" id="RAJ87490.1"/>
    </source>
</evidence>
<accession>A0A327WDQ5</accession>
<dbReference type="Gene3D" id="3.40.390.10">
    <property type="entry name" value="Collagenase (Catalytic Domain)"/>
    <property type="match status" value="1"/>
</dbReference>
<comment type="caution">
    <text evidence="2">The sequence shown here is derived from an EMBL/GenBank/DDBJ whole genome shotgun (WGS) entry which is preliminary data.</text>
</comment>
<dbReference type="GO" id="GO:0008270">
    <property type="term" value="F:zinc ion binding"/>
    <property type="evidence" value="ECO:0007669"/>
    <property type="project" value="InterPro"/>
</dbReference>
<protein>
    <submittedName>
        <fullName evidence="2">Dual-action HEIGH metallo-peptidase</fullName>
    </submittedName>
</protein>
<evidence type="ECO:0000313" key="3">
    <source>
        <dbReference type="Proteomes" id="UP000249819"/>
    </source>
</evidence>
<keyword evidence="3" id="KW-1185">Reference proteome</keyword>
<dbReference type="GO" id="GO:0006508">
    <property type="term" value="P:proteolysis"/>
    <property type="evidence" value="ECO:0007669"/>
    <property type="project" value="InterPro"/>
</dbReference>
<feature type="domain" description="Peptidase metallopeptidase" evidence="1">
    <location>
        <begin position="101"/>
        <end position="272"/>
    </location>
</feature>
<dbReference type="OrthoDB" id="785995at2"/>
<dbReference type="SMART" id="SM00235">
    <property type="entry name" value="ZnMc"/>
    <property type="match status" value="1"/>
</dbReference>
<reference evidence="2 3" key="1">
    <citation type="submission" date="2018-06" db="EMBL/GenBank/DDBJ databases">
        <title>Genomic Encyclopedia of Archaeal and Bacterial Type Strains, Phase II (KMG-II): from individual species to whole genera.</title>
        <authorList>
            <person name="Goeker M."/>
        </authorList>
    </citation>
    <scope>NUCLEOTIDE SEQUENCE [LARGE SCALE GENOMIC DNA]</scope>
    <source>
        <strain evidence="2 3">DSM 29821</strain>
    </source>
</reference>
<dbReference type="RefSeq" id="WP_111590170.1">
    <property type="nucleotide sequence ID" value="NZ_QLMA01000001.1"/>
</dbReference>